<reference evidence="3" key="3">
    <citation type="submission" date="2015-03" db="EMBL/GenBank/DDBJ databases">
        <authorList>
            <person name="Murphy D."/>
        </authorList>
    </citation>
    <scope>NUCLEOTIDE SEQUENCE [LARGE SCALE GENOMIC DNA]</scope>
    <source>
        <strain evidence="3">A125KOH2</strain>
    </source>
</reference>
<dbReference type="RefSeq" id="WP_049615065.1">
    <property type="nucleotide sequence ID" value="NZ_CAWMMU010000014.1"/>
</dbReference>
<evidence type="ECO:0000313" key="3">
    <source>
        <dbReference type="EMBL" id="CNI51291.1"/>
    </source>
</evidence>
<dbReference type="Proteomes" id="UP000044625">
    <property type="component" value="Unassembled WGS sequence"/>
</dbReference>
<feature type="domain" description="Lysozyme inhibitor LprI-like N-terminal" evidence="2">
    <location>
        <begin position="188"/>
        <end position="264"/>
    </location>
</feature>
<protein>
    <submittedName>
        <fullName evidence="3">Uncharacterized protein conserved in bacteria</fullName>
    </submittedName>
</protein>
<feature type="chain" id="PRO_5006696035" evidence="1">
    <location>
        <begin position="21"/>
        <end position="271"/>
    </location>
</feature>
<reference evidence="4 5" key="1">
    <citation type="submission" date="2015-03" db="EMBL/GenBank/DDBJ databases">
        <authorList>
            <consortium name="Pathogen Informatics"/>
            <person name="Murphy D."/>
        </authorList>
    </citation>
    <scope>NUCLEOTIDE SEQUENCE [LARGE SCALE GENOMIC DNA]</scope>
    <source>
        <strain evidence="5">type strain: CIP110230</strain>
        <strain evidence="4">Type strain: CIP110230</strain>
    </source>
</reference>
<evidence type="ECO:0000259" key="2">
    <source>
        <dbReference type="Pfam" id="PF07007"/>
    </source>
</evidence>
<organism evidence="3 6">
    <name type="scientific">Yersinia pekkanenii</name>
    <dbReference type="NCBI Taxonomy" id="1288385"/>
    <lineage>
        <taxon>Bacteria</taxon>
        <taxon>Pseudomonadati</taxon>
        <taxon>Pseudomonadota</taxon>
        <taxon>Gammaproteobacteria</taxon>
        <taxon>Enterobacterales</taxon>
        <taxon>Yersiniaceae</taxon>
        <taxon>Yersinia</taxon>
    </lineage>
</organism>
<evidence type="ECO:0000313" key="6">
    <source>
        <dbReference type="Proteomes" id="UP000045840"/>
    </source>
</evidence>
<gene>
    <name evidence="3" type="ORF">ERS008529_04236</name>
    <name evidence="4" type="ORF">ERS137968_02787</name>
</gene>
<dbReference type="Pfam" id="PF07007">
    <property type="entry name" value="LprI"/>
    <property type="match status" value="1"/>
</dbReference>
<accession>A0A0T9R9J3</accession>
<name>A0A0T9R9J3_9GAMM</name>
<dbReference type="OrthoDB" id="5588171at2"/>
<dbReference type="InterPro" id="IPR009739">
    <property type="entry name" value="LprI-like_N"/>
</dbReference>
<reference evidence="6" key="2">
    <citation type="submission" date="2015-03" db="EMBL/GenBank/DDBJ databases">
        <authorList>
            <consortium name="Pathogen Informatics"/>
        </authorList>
    </citation>
    <scope>NUCLEOTIDE SEQUENCE [LARGE SCALE GENOMIC DNA]</scope>
    <source>
        <strain evidence="6">A125KOH2</strain>
    </source>
</reference>
<keyword evidence="1" id="KW-0732">Signal</keyword>
<proteinExistence type="predicted"/>
<evidence type="ECO:0000313" key="5">
    <source>
        <dbReference type="Proteomes" id="UP000044625"/>
    </source>
</evidence>
<dbReference type="AlphaFoldDB" id="A0A0T9R9J3"/>
<dbReference type="EMBL" id="CWJL01000014">
    <property type="protein sequence ID" value="CRY67705.1"/>
    <property type="molecule type" value="Genomic_DNA"/>
</dbReference>
<dbReference type="EMBL" id="CQAZ01000059">
    <property type="protein sequence ID" value="CNI51291.1"/>
    <property type="molecule type" value="Genomic_DNA"/>
</dbReference>
<dbReference type="STRING" id="1288385.ERS137968_02787"/>
<feature type="signal peptide" evidence="1">
    <location>
        <begin position="1"/>
        <end position="20"/>
    </location>
</feature>
<dbReference type="Gene3D" id="1.20.1270.180">
    <property type="match status" value="1"/>
</dbReference>
<dbReference type="Proteomes" id="UP000045840">
    <property type="component" value="Unassembled WGS sequence"/>
</dbReference>
<evidence type="ECO:0000256" key="1">
    <source>
        <dbReference type="SAM" id="SignalP"/>
    </source>
</evidence>
<sequence length="271" mass="29851">MLKKSFLLSSVLFVSLNAHAGFFGGDDFKCGREDAVKALQDYIKSGAGGQLQSNYITDAARFYGKDLQVFQDKLNGISINASNVSTAGNTGSELNCKATIAVNLPAETLEVVKDNPVYLSLLVSNGGTLNQGSIVWNDYAYSVKLADNKKDISVSRVENIMKALYQTTVLAVTKDDIISSNYSAKLDNAKRDYMGQDAYLNEVWKRLPDAIRSSMKKEQVAWVNEKALKCGKLSDADSAATPFQNRIKIYQCQTKMTQERIAFLGGDRDYD</sequence>
<evidence type="ECO:0000313" key="4">
    <source>
        <dbReference type="EMBL" id="CRY67705.1"/>
    </source>
</evidence>
<keyword evidence="5" id="KW-1185">Reference proteome</keyword>